<keyword evidence="5" id="KW-0238">DNA-binding</keyword>
<dbReference type="Gene3D" id="1.10.150.20">
    <property type="entry name" value="5' to 3' exonuclease, C-terminal subdomain"/>
    <property type="match status" value="1"/>
</dbReference>
<dbReference type="GO" id="GO:1901255">
    <property type="term" value="P:nucleotide-excision repair involved in interstrand cross-link repair"/>
    <property type="evidence" value="ECO:0007669"/>
    <property type="project" value="TreeGrafter"/>
</dbReference>
<keyword evidence="3" id="KW-0227">DNA damage</keyword>
<dbReference type="PANTHER" id="PTHR10150">
    <property type="entry name" value="DNA REPAIR ENDONUCLEASE XPF"/>
    <property type="match status" value="1"/>
</dbReference>
<dbReference type="InterPro" id="IPR011335">
    <property type="entry name" value="Restrct_endonuc-II-like"/>
</dbReference>
<dbReference type="RefSeq" id="WP_149564860.1">
    <property type="nucleotide sequence ID" value="NZ_AP018930.1"/>
</dbReference>
<evidence type="ECO:0000256" key="6">
    <source>
        <dbReference type="ARBA" id="ARBA00023204"/>
    </source>
</evidence>
<dbReference type="EMBL" id="AP018930">
    <property type="protein sequence ID" value="BBG27168.1"/>
    <property type="molecule type" value="Genomic_DNA"/>
</dbReference>
<accession>A0A510E545</accession>
<proteinExistence type="predicted"/>
<evidence type="ECO:0000256" key="4">
    <source>
        <dbReference type="ARBA" id="ARBA00022801"/>
    </source>
</evidence>
<dbReference type="SMART" id="SM00891">
    <property type="entry name" value="ERCC4"/>
    <property type="match status" value="1"/>
</dbReference>
<dbReference type="Gene3D" id="3.40.50.10130">
    <property type="match status" value="1"/>
</dbReference>
<gene>
    <name evidence="8" type="ORF">IC007_1700</name>
</gene>
<dbReference type="InterPro" id="IPR010994">
    <property type="entry name" value="RuvA_2-like"/>
</dbReference>
<dbReference type="GeneID" id="41718037"/>
<name>A0A510E545_9CREN</name>
<dbReference type="InterPro" id="IPR053651">
    <property type="entry name" value="DNA_repair_endonuclease"/>
</dbReference>
<protein>
    <submittedName>
        <fullName evidence="8">3'-flap repair endonuclease Xpf</fullName>
    </submittedName>
</protein>
<dbReference type="PANTHER" id="PTHR10150:SF0">
    <property type="entry name" value="DNA REPAIR ENDONUCLEASE XPF"/>
    <property type="match status" value="1"/>
</dbReference>
<evidence type="ECO:0000313" key="9">
    <source>
        <dbReference type="Proteomes" id="UP000325030"/>
    </source>
</evidence>
<evidence type="ECO:0000256" key="5">
    <source>
        <dbReference type="ARBA" id="ARBA00023125"/>
    </source>
</evidence>
<evidence type="ECO:0000313" key="8">
    <source>
        <dbReference type="EMBL" id="BBG27168.1"/>
    </source>
</evidence>
<dbReference type="Pfam" id="PF02732">
    <property type="entry name" value="ERCC4"/>
    <property type="match status" value="1"/>
</dbReference>
<dbReference type="NCBIfam" id="NF040956">
    <property type="entry name" value="Arch_Xpf_endonucase"/>
    <property type="match status" value="1"/>
</dbReference>
<keyword evidence="6" id="KW-0234">DNA repair</keyword>
<dbReference type="AlphaFoldDB" id="A0A510E545"/>
<keyword evidence="4" id="KW-0378">Hydrolase</keyword>
<evidence type="ECO:0000256" key="1">
    <source>
        <dbReference type="ARBA" id="ARBA00022722"/>
    </source>
</evidence>
<dbReference type="GO" id="GO:0003697">
    <property type="term" value="F:single-stranded DNA binding"/>
    <property type="evidence" value="ECO:0007669"/>
    <property type="project" value="TreeGrafter"/>
</dbReference>
<dbReference type="InterPro" id="IPR006166">
    <property type="entry name" value="ERCC4_domain"/>
</dbReference>
<dbReference type="Proteomes" id="UP000325030">
    <property type="component" value="Chromosome"/>
</dbReference>
<evidence type="ECO:0000256" key="3">
    <source>
        <dbReference type="ARBA" id="ARBA00022763"/>
    </source>
</evidence>
<dbReference type="SUPFAM" id="SSF52980">
    <property type="entry name" value="Restriction endonuclease-like"/>
    <property type="match status" value="1"/>
</dbReference>
<dbReference type="GO" id="GO:0000724">
    <property type="term" value="P:double-strand break repair via homologous recombination"/>
    <property type="evidence" value="ECO:0007669"/>
    <property type="project" value="TreeGrafter"/>
</dbReference>
<organism evidence="8 9">
    <name type="scientific">Sulfuracidifex tepidarius</name>
    <dbReference type="NCBI Taxonomy" id="1294262"/>
    <lineage>
        <taxon>Archaea</taxon>
        <taxon>Thermoproteota</taxon>
        <taxon>Thermoprotei</taxon>
        <taxon>Sulfolobales</taxon>
        <taxon>Sulfolobaceae</taxon>
        <taxon>Sulfuracidifex</taxon>
    </lineage>
</organism>
<evidence type="ECO:0000256" key="2">
    <source>
        <dbReference type="ARBA" id="ARBA00022759"/>
    </source>
</evidence>
<dbReference type="GO" id="GO:0003684">
    <property type="term" value="F:damaged DNA binding"/>
    <property type="evidence" value="ECO:0007669"/>
    <property type="project" value="TreeGrafter"/>
</dbReference>
<sequence>MLRIYVDEREIQSGIPSLLKEKGVMVILQQLTVGDYVVADGVAVERKAAMDLINSIFDKRFFDQIKRLTQTYPTSFLLVEGSLERVKQVTEKWKAINGAVVSSIIDFKLNVIYSASKEETAEILIKIAKKLQEEQLNSRSITIHDKRKLSSLEDFQEYVLESFPNVGNSMAKKIMERFNSIEEVCNASISELEKALGSRKRAEMMYSIIHTKFKKNGDNLGEDNQSKSLFDFM</sequence>
<reference evidence="9" key="1">
    <citation type="submission" date="2018-09" db="EMBL/GenBank/DDBJ databases">
        <title>Complete Genome Sequencing of Sulfolobus sp. JCM 16834.</title>
        <authorList>
            <person name="Kato S."/>
            <person name="Itoh T."/>
            <person name="Ohkuma M."/>
        </authorList>
    </citation>
    <scope>NUCLEOTIDE SEQUENCE [LARGE SCALE GENOMIC DNA]</scope>
    <source>
        <strain evidence="9">IC-007</strain>
    </source>
</reference>
<dbReference type="GO" id="GO:0000014">
    <property type="term" value="F:single-stranded DNA endodeoxyribonuclease activity"/>
    <property type="evidence" value="ECO:0007669"/>
    <property type="project" value="TreeGrafter"/>
</dbReference>
<evidence type="ECO:0000259" key="7">
    <source>
        <dbReference type="SMART" id="SM00891"/>
    </source>
</evidence>
<dbReference type="CDD" id="cd20075">
    <property type="entry name" value="XPF_nuclease_XPF_arch"/>
    <property type="match status" value="1"/>
</dbReference>
<keyword evidence="2 8" id="KW-0255">Endonuclease</keyword>
<dbReference type="SUPFAM" id="SSF47781">
    <property type="entry name" value="RuvA domain 2-like"/>
    <property type="match status" value="1"/>
</dbReference>
<keyword evidence="1" id="KW-0540">Nuclease</keyword>
<feature type="domain" description="ERCC4" evidence="7">
    <location>
        <begin position="3"/>
        <end position="83"/>
    </location>
</feature>